<keyword evidence="4 6" id="KW-0479">Metal-binding</keyword>
<feature type="domain" description="Peptidase M24" evidence="8">
    <location>
        <begin position="11"/>
        <end position="245"/>
    </location>
</feature>
<dbReference type="SUPFAM" id="SSF55920">
    <property type="entry name" value="Creatinase/aminopeptidase"/>
    <property type="match status" value="1"/>
</dbReference>
<evidence type="ECO:0000256" key="2">
    <source>
        <dbReference type="ARBA" id="ARBA00022438"/>
    </source>
</evidence>
<dbReference type="Proteomes" id="UP000292235">
    <property type="component" value="Chromosome"/>
</dbReference>
<dbReference type="GO" id="GO:0005829">
    <property type="term" value="C:cytosol"/>
    <property type="evidence" value="ECO:0007669"/>
    <property type="project" value="TreeGrafter"/>
</dbReference>
<feature type="binding site" evidence="6">
    <location>
        <position position="111"/>
    </location>
    <ligand>
        <name>a divalent metal cation</name>
        <dbReference type="ChEBI" id="CHEBI:60240"/>
        <label>1</label>
    </ligand>
</feature>
<name>A0A4P6QA36_9ACTN</name>
<dbReference type="InterPro" id="IPR001714">
    <property type="entry name" value="Pept_M24_MAP"/>
</dbReference>
<feature type="binding site" evidence="6">
    <location>
        <position position="181"/>
    </location>
    <ligand>
        <name>substrate</name>
    </ligand>
</feature>
<dbReference type="GO" id="GO:0004239">
    <property type="term" value="F:initiator methionyl aminopeptidase activity"/>
    <property type="evidence" value="ECO:0007669"/>
    <property type="project" value="UniProtKB-UniRule"/>
</dbReference>
<evidence type="ECO:0000256" key="4">
    <source>
        <dbReference type="ARBA" id="ARBA00022723"/>
    </source>
</evidence>
<feature type="binding site" evidence="6">
    <location>
        <position position="174"/>
    </location>
    <ligand>
        <name>a divalent metal cation</name>
        <dbReference type="ChEBI" id="CHEBI:60240"/>
        <label>2</label>
        <note>catalytic</note>
    </ligand>
</feature>
<keyword evidence="3 6" id="KW-0645">Protease</keyword>
<organism evidence="9 10">
    <name type="scientific">Streptomonospora litoralis</name>
    <dbReference type="NCBI Taxonomy" id="2498135"/>
    <lineage>
        <taxon>Bacteria</taxon>
        <taxon>Bacillati</taxon>
        <taxon>Actinomycetota</taxon>
        <taxon>Actinomycetes</taxon>
        <taxon>Streptosporangiales</taxon>
        <taxon>Nocardiopsidaceae</taxon>
        <taxon>Streptomonospora</taxon>
    </lineage>
</organism>
<dbReference type="OrthoDB" id="9802055at2"/>
<evidence type="ECO:0000256" key="5">
    <source>
        <dbReference type="ARBA" id="ARBA00022801"/>
    </source>
</evidence>
<reference evidence="9 10" key="1">
    <citation type="submission" date="2019-02" db="EMBL/GenBank/DDBJ databases">
        <authorList>
            <person name="Khodamoradi S."/>
            <person name="Hahnke R.L."/>
            <person name="Kaempfer P."/>
            <person name="Schumann P."/>
            <person name="Rohde M."/>
            <person name="Steinert M."/>
            <person name="Luzhetskyy A."/>
            <person name="Wink J."/>
            <person name="Ruckert C."/>
        </authorList>
    </citation>
    <scope>NUCLEOTIDE SEQUENCE [LARGE SCALE GENOMIC DNA]</scope>
    <source>
        <strain evidence="9 10">M2</strain>
    </source>
</reference>
<dbReference type="PANTHER" id="PTHR43330:SF27">
    <property type="entry name" value="METHIONINE AMINOPEPTIDASE"/>
    <property type="match status" value="1"/>
</dbReference>
<comment type="similarity">
    <text evidence="6">Belongs to the peptidase M24A family. Methionine aminopeptidase type 1 subfamily.</text>
</comment>
<comment type="function">
    <text evidence="1 6">Removes the N-terminal methionine from nascent proteins. The N-terminal methionine is often cleaved when the second residue in the primary sequence is small and uncharged (Met-Ala-, Cys, Gly, Pro, Ser, Thr, or Val). Requires deformylation of the N(alpha)-formylated initiator methionine before it can be hydrolyzed.</text>
</comment>
<dbReference type="PRINTS" id="PR00599">
    <property type="entry name" value="MAPEPTIDASE"/>
</dbReference>
<dbReference type="EMBL" id="CP036455">
    <property type="protein sequence ID" value="QBI56561.1"/>
    <property type="molecule type" value="Genomic_DNA"/>
</dbReference>
<dbReference type="CDD" id="cd01086">
    <property type="entry name" value="MetAP1"/>
    <property type="match status" value="1"/>
</dbReference>
<dbReference type="NCBIfam" id="TIGR00500">
    <property type="entry name" value="met_pdase_I"/>
    <property type="match status" value="1"/>
</dbReference>
<evidence type="ECO:0000256" key="6">
    <source>
        <dbReference type="HAMAP-Rule" id="MF_01974"/>
    </source>
</evidence>
<dbReference type="EC" id="3.4.11.18" evidence="6 7"/>
<dbReference type="InterPro" id="IPR000994">
    <property type="entry name" value="Pept_M24"/>
</dbReference>
<evidence type="ECO:0000259" key="8">
    <source>
        <dbReference type="Pfam" id="PF00557"/>
    </source>
</evidence>
<dbReference type="InterPro" id="IPR002467">
    <property type="entry name" value="Pept_M24A_MAP1"/>
</dbReference>
<dbReference type="RefSeq" id="WP_131101510.1">
    <property type="nucleotide sequence ID" value="NZ_CP036455.1"/>
</dbReference>
<dbReference type="AlphaFoldDB" id="A0A4P6QA36"/>
<comment type="cofactor">
    <cofactor evidence="6">
        <name>Co(2+)</name>
        <dbReference type="ChEBI" id="CHEBI:48828"/>
    </cofactor>
    <cofactor evidence="6">
        <name>Zn(2+)</name>
        <dbReference type="ChEBI" id="CHEBI:29105"/>
    </cofactor>
    <cofactor evidence="6">
        <name>Mn(2+)</name>
        <dbReference type="ChEBI" id="CHEBI:29035"/>
    </cofactor>
    <cofactor evidence="6">
        <name>Fe(2+)</name>
        <dbReference type="ChEBI" id="CHEBI:29033"/>
    </cofactor>
    <text evidence="6">Binds 2 divalent metal cations per subunit. Has a high-affinity and a low affinity metal-binding site. The true nature of the physiological cofactor is under debate. The enzyme is active with cobalt, zinc, manganese or divalent iron ions. Most likely, methionine aminopeptidases function as mononuclear Fe(2+)-metalloproteases under physiological conditions, and the catalytically relevant metal-binding site has been assigned to the histidine-containing high-affinity site.</text>
</comment>
<feature type="binding site" evidence="6">
    <location>
        <position position="207"/>
    </location>
    <ligand>
        <name>a divalent metal cation</name>
        <dbReference type="ChEBI" id="CHEBI:60240"/>
        <label>2</label>
        <note>catalytic</note>
    </ligand>
</feature>
<comment type="catalytic activity">
    <reaction evidence="6 7">
        <text>Release of N-terminal amino acids, preferentially methionine, from peptides and arylamides.</text>
        <dbReference type="EC" id="3.4.11.18"/>
    </reaction>
</comment>
<accession>A0A4P6QA36</accession>
<comment type="subunit">
    <text evidence="6">Monomer.</text>
</comment>
<evidence type="ECO:0000256" key="3">
    <source>
        <dbReference type="ARBA" id="ARBA00022670"/>
    </source>
</evidence>
<dbReference type="GO" id="GO:0046872">
    <property type="term" value="F:metal ion binding"/>
    <property type="evidence" value="ECO:0007669"/>
    <property type="project" value="UniProtKB-UniRule"/>
</dbReference>
<dbReference type="GO" id="GO:0006508">
    <property type="term" value="P:proteolysis"/>
    <property type="evidence" value="ECO:0007669"/>
    <property type="project" value="UniProtKB-KW"/>
</dbReference>
<dbReference type="InterPro" id="IPR036005">
    <property type="entry name" value="Creatinase/aminopeptidase-like"/>
</dbReference>
<dbReference type="PANTHER" id="PTHR43330">
    <property type="entry name" value="METHIONINE AMINOPEPTIDASE"/>
    <property type="match status" value="1"/>
</dbReference>
<feature type="binding site" evidence="6">
    <location>
        <position position="239"/>
    </location>
    <ligand>
        <name>a divalent metal cation</name>
        <dbReference type="ChEBI" id="CHEBI:60240"/>
        <label>2</label>
        <note>catalytic</note>
    </ligand>
</feature>
<dbReference type="Pfam" id="PF00557">
    <property type="entry name" value="Peptidase_M24"/>
    <property type="match status" value="1"/>
</dbReference>
<evidence type="ECO:0000313" key="10">
    <source>
        <dbReference type="Proteomes" id="UP000292235"/>
    </source>
</evidence>
<keyword evidence="10" id="KW-1185">Reference proteome</keyword>
<evidence type="ECO:0000256" key="7">
    <source>
        <dbReference type="RuleBase" id="RU003653"/>
    </source>
</evidence>
<keyword evidence="5 6" id="KW-0378">Hydrolase</keyword>
<sequence length="255" mass="26275">MVELKSDKDVEAMRKAGRVVAEALAAVQRAAAVGVSLRELDDAARAVLDGAGAGSPFLDYQPAWAPRPFPGVICTSVNDAVVHGIPTDYRLRDGDLVGVDCGAEVDGWTGDAAVTFPVGNVRPADLDLLDAGRRALESGIAAAVEGNRIGDISDAIEKSVRGSGCGIPEGLGGHGIGRSMHEAPDVPNAGRPGRGYRLRPGLVLALEPMLAAGGDDEHVTSGDGWTVHTADGTRAVHFEHTVAITSAGPRILTLP</sequence>
<evidence type="ECO:0000256" key="1">
    <source>
        <dbReference type="ARBA" id="ARBA00002521"/>
    </source>
</evidence>
<proteinExistence type="inferred from homology"/>
<evidence type="ECO:0000313" key="9">
    <source>
        <dbReference type="EMBL" id="QBI56561.1"/>
    </source>
</evidence>
<dbReference type="GO" id="GO:0070006">
    <property type="term" value="F:metalloaminopeptidase activity"/>
    <property type="evidence" value="ECO:0007669"/>
    <property type="project" value="UniProtKB-UniRule"/>
</dbReference>
<feature type="binding site" evidence="6">
    <location>
        <position position="111"/>
    </location>
    <ligand>
        <name>a divalent metal cation</name>
        <dbReference type="ChEBI" id="CHEBI:60240"/>
        <label>2</label>
        <note>catalytic</note>
    </ligand>
</feature>
<dbReference type="KEGG" id="strr:EKD16_24080"/>
<keyword evidence="2 6" id="KW-0031">Aminopeptidase</keyword>
<feature type="binding site" evidence="6">
    <location>
        <position position="100"/>
    </location>
    <ligand>
        <name>a divalent metal cation</name>
        <dbReference type="ChEBI" id="CHEBI:60240"/>
        <label>1</label>
    </ligand>
</feature>
<feature type="binding site" evidence="6">
    <location>
        <position position="83"/>
    </location>
    <ligand>
        <name>substrate</name>
    </ligand>
</feature>
<dbReference type="Gene3D" id="3.90.230.10">
    <property type="entry name" value="Creatinase/methionine aminopeptidase superfamily"/>
    <property type="match status" value="1"/>
</dbReference>
<dbReference type="HAMAP" id="MF_01974">
    <property type="entry name" value="MetAP_1"/>
    <property type="match status" value="1"/>
</dbReference>
<feature type="binding site" evidence="6">
    <location>
        <position position="239"/>
    </location>
    <ligand>
        <name>a divalent metal cation</name>
        <dbReference type="ChEBI" id="CHEBI:60240"/>
        <label>1</label>
    </ligand>
</feature>
<gene>
    <name evidence="9" type="primary">map-1</name>
    <name evidence="6" type="synonym">map</name>
    <name evidence="9" type="ORF">EKD16_24080</name>
</gene>
<protein>
    <recommendedName>
        <fullName evidence="6 7">Methionine aminopeptidase</fullName>
        <shortName evidence="6">MAP</shortName>
        <shortName evidence="6">MetAP</shortName>
        <ecNumber evidence="6 7">3.4.11.18</ecNumber>
    </recommendedName>
    <alternativeName>
        <fullName evidence="6">Peptidase M</fullName>
    </alternativeName>
</protein>